<dbReference type="PANTHER" id="PTHR31780:SF10">
    <property type="entry name" value="LD36051P"/>
    <property type="match status" value="1"/>
</dbReference>
<feature type="compositionally biased region" description="Polar residues" evidence="9">
    <location>
        <begin position="145"/>
        <end position="155"/>
    </location>
</feature>
<feature type="compositionally biased region" description="Polar residues" evidence="9">
    <location>
        <begin position="108"/>
        <end position="120"/>
    </location>
</feature>
<dbReference type="GO" id="GO:0005737">
    <property type="term" value="C:cytoplasm"/>
    <property type="evidence" value="ECO:0007669"/>
    <property type="project" value="UniProtKB-SubCell"/>
</dbReference>
<feature type="compositionally biased region" description="Basic and acidic residues" evidence="9">
    <location>
        <begin position="606"/>
        <end position="679"/>
    </location>
</feature>
<feature type="compositionally biased region" description="Low complexity" evidence="9">
    <location>
        <begin position="860"/>
        <end position="869"/>
    </location>
</feature>
<evidence type="ECO:0000256" key="3">
    <source>
        <dbReference type="ARBA" id="ARBA00007112"/>
    </source>
</evidence>
<feature type="compositionally biased region" description="Pro residues" evidence="9">
    <location>
        <begin position="821"/>
        <end position="839"/>
    </location>
</feature>
<feature type="compositionally biased region" description="Basic and acidic residues" evidence="9">
    <location>
        <begin position="200"/>
        <end position="211"/>
    </location>
</feature>
<gene>
    <name evidence="10" type="ORF">VSDG_00652</name>
</gene>
<dbReference type="Proteomes" id="UP000284375">
    <property type="component" value="Unassembled WGS sequence"/>
</dbReference>
<keyword evidence="7 8" id="KW-0175">Coiled coil</keyword>
<sequence>MKSKGARNQPAPPVQPQPPASPTAKGAKYRNRDGSKFITLPDTTSAPDSAQHSPTPSAASGAKLQPADTANAMSNGPAPATAPVNRKKQKRREKAAAKAAAEAALNAPSDNGATNSTSSAAGHDPNQDPDPEDSDDEDDQFDSQLQHAHAQTNGHTSATAGKTKKSKKKKKKGSAAAGDLTTPEIPPMPQSGMAHGSGISRERIWNTSSQEERERIKEFWLGLGEDERKSLVKVEKEAVLKKMKEQQKHTCSCSVCGRKRHAIEEELEGLYDAYYEELKHFANHPQQDGHPPMMGASRHFGFHHGNRFPSYAGHQPSRGRIVEHVGDDEEEELDDEAYSEDELDDEYSDEEPEEEVHRDYASEFFNFGSSLTVQVADDLLKNDGKKFIEMMEQLAERRMAREGDYAQDQYSRGYGHGVNGGLPSHDHPPPPPADEEEYEDDEDEDYDSQEDDEYEEEDDDTMTEEQRMEEGRRMFQIFAARMFEQRVLQAYREKVARERQAKLMEEEEEELRKEEARKEKKAKEAQKKKEKAAQKKQALAEEKSRKEAERAAEEEARRQEEAQKAEEAKRKAEEKRKKKEAQRKAEEDERARKEAERQRQKQMQVEQERKAKEAKEREKKAREEARLKEKESRERKEREVRELKEKQDAEKRQKELESKPSKGAEMKPNQKQEQEERAAKKAAALVATAAPVTMTLPKRPSQHATNPALPVLPQHPSTPAISSPKPSVATPALPKAPTPLRPRQPSQQGAAPGTATASGSASQNPSPSANASARISPGPPGPSSNRGSIASQQSLNLSQVMSPVPANSARFASTAQTAPLNIPPGMPYPPGLHPAPPGFGNPLFAPGAPGFRPPPPGMLPPGLTSPMLGRGFPVSAPPPGFGQSVSEQVPPFNAISKDATPSGHSRQPSGGYDSPSMHAAQPISRPTPIGRPASVVQGQRPPSGSPSRTVQRESDDTQDHLGSSALLDDSEDVLPTLPDFQSGLRRGYVAPVRIGPAYPPPAPFADPAIASMWGSPVQPSVLSPFAQAPVAPPGFGGPGGWPASPSLGFSVPSGMVRPAPARPPASMAIRQILCSVCRDLAIKEPANDGLIPLSTVQEAMKTYVDFNPMGDGPLTENDIVALCETEGNMSNGGGNFDIHDGEGVSKSIRWNPDKTPQSLGAFGAPGHIGSPVLGSSFGR</sequence>
<feature type="region of interest" description="Disordered" evidence="9">
    <location>
        <begin position="402"/>
        <end position="470"/>
    </location>
</feature>
<feature type="compositionally biased region" description="Pro residues" evidence="9">
    <location>
        <begin position="10"/>
        <end position="21"/>
    </location>
</feature>
<comment type="caution">
    <text evidence="10">The sequence shown here is derived from an EMBL/GenBank/DDBJ whole genome shotgun (WGS) entry which is preliminary data.</text>
</comment>
<dbReference type="InterPro" id="IPR051195">
    <property type="entry name" value="Fungal_stress_NST1"/>
</dbReference>
<feature type="compositionally biased region" description="Low complexity" evidence="9">
    <location>
        <begin position="681"/>
        <end position="697"/>
    </location>
</feature>
<organism evidence="10 11">
    <name type="scientific">Cytospora chrysosperma</name>
    <name type="common">Cytospora canker fungus</name>
    <name type="synonym">Sphaeria chrysosperma</name>
    <dbReference type="NCBI Taxonomy" id="252740"/>
    <lineage>
        <taxon>Eukaryota</taxon>
        <taxon>Fungi</taxon>
        <taxon>Dikarya</taxon>
        <taxon>Ascomycota</taxon>
        <taxon>Pezizomycotina</taxon>
        <taxon>Sordariomycetes</taxon>
        <taxon>Sordariomycetidae</taxon>
        <taxon>Diaporthales</taxon>
        <taxon>Cytosporaceae</taxon>
        <taxon>Cytospora</taxon>
    </lineage>
</organism>
<evidence type="ECO:0000256" key="4">
    <source>
        <dbReference type="ARBA" id="ARBA00020733"/>
    </source>
</evidence>
<evidence type="ECO:0000256" key="8">
    <source>
        <dbReference type="RuleBase" id="RU049441"/>
    </source>
</evidence>
<evidence type="ECO:0000256" key="2">
    <source>
        <dbReference type="ARBA" id="ARBA00004496"/>
    </source>
</evidence>
<feature type="compositionally biased region" description="Polar residues" evidence="9">
    <location>
        <begin position="789"/>
        <end position="801"/>
    </location>
</feature>
<evidence type="ECO:0000256" key="9">
    <source>
        <dbReference type="SAM" id="MobiDB-lite"/>
    </source>
</evidence>
<feature type="compositionally biased region" description="Polar residues" evidence="9">
    <location>
        <begin position="936"/>
        <end position="949"/>
    </location>
</feature>
<feature type="compositionally biased region" description="Acidic residues" evidence="9">
    <location>
        <begin position="127"/>
        <end position="141"/>
    </location>
</feature>
<dbReference type="Pfam" id="PF13945">
    <property type="entry name" value="NST1"/>
    <property type="match status" value="1"/>
</dbReference>
<feature type="region of interest" description="Disordered" evidence="9">
    <location>
        <begin position="324"/>
        <end position="356"/>
    </location>
</feature>
<evidence type="ECO:0000313" key="11">
    <source>
        <dbReference type="Proteomes" id="UP000284375"/>
    </source>
</evidence>
<feature type="compositionally biased region" description="Acidic residues" evidence="9">
    <location>
        <begin position="326"/>
        <end position="354"/>
    </location>
</feature>
<feature type="region of interest" description="Disordered" evidence="9">
    <location>
        <begin position="501"/>
        <end position="981"/>
    </location>
</feature>
<protein>
    <recommendedName>
        <fullName evidence="4 8">Stress response protein NST1</fullName>
    </recommendedName>
</protein>
<accession>A0A423WNE9</accession>
<dbReference type="PANTHER" id="PTHR31780">
    <property type="entry name" value="STRESS RESPONSE PROTEIN NST1-RELATED"/>
    <property type="match status" value="1"/>
</dbReference>
<dbReference type="STRING" id="252740.A0A423WNE9"/>
<evidence type="ECO:0000256" key="1">
    <source>
        <dbReference type="ARBA" id="ARBA00002545"/>
    </source>
</evidence>
<feature type="compositionally biased region" description="Low complexity" evidence="9">
    <location>
        <begin position="840"/>
        <end position="850"/>
    </location>
</feature>
<feature type="compositionally biased region" description="Basic and acidic residues" evidence="9">
    <location>
        <begin position="582"/>
        <end position="599"/>
    </location>
</feature>
<dbReference type="InterPro" id="IPR025279">
    <property type="entry name" value="NST1"/>
</dbReference>
<proteinExistence type="inferred from homology"/>
<feature type="compositionally biased region" description="Basic residues" evidence="9">
    <location>
        <begin position="162"/>
        <end position="173"/>
    </location>
</feature>
<evidence type="ECO:0000256" key="7">
    <source>
        <dbReference type="ARBA" id="ARBA00023054"/>
    </source>
</evidence>
<feature type="compositionally biased region" description="Polar residues" evidence="9">
    <location>
        <begin position="715"/>
        <end position="725"/>
    </location>
</feature>
<feature type="region of interest" description="Disordered" evidence="9">
    <location>
        <begin position="1"/>
        <end position="211"/>
    </location>
</feature>
<feature type="compositionally biased region" description="Low complexity" evidence="9">
    <location>
        <begin position="743"/>
        <end position="773"/>
    </location>
</feature>
<feature type="compositionally biased region" description="Polar residues" evidence="9">
    <location>
        <begin position="41"/>
        <end position="58"/>
    </location>
</feature>
<reference evidence="10 11" key="1">
    <citation type="submission" date="2015-09" db="EMBL/GenBank/DDBJ databases">
        <title>Host preference determinants of Valsa canker pathogens revealed by comparative genomics.</title>
        <authorList>
            <person name="Yin Z."/>
            <person name="Huang L."/>
        </authorList>
    </citation>
    <scope>NUCLEOTIDE SEQUENCE [LARGE SCALE GENOMIC DNA]</scope>
    <source>
        <strain evidence="10 11">YSFL</strain>
    </source>
</reference>
<dbReference type="EMBL" id="LJZO01000001">
    <property type="protein sequence ID" value="ROW05029.1"/>
    <property type="molecule type" value="Genomic_DNA"/>
</dbReference>
<comment type="similarity">
    <text evidence="3 8">Belongs to the NST1 family.</text>
</comment>
<comment type="function">
    <text evidence="1 8">May act as a negative regulator of salt tolerance.</text>
</comment>
<dbReference type="OrthoDB" id="21629at2759"/>
<evidence type="ECO:0000313" key="10">
    <source>
        <dbReference type="EMBL" id="ROW05029.1"/>
    </source>
</evidence>
<feature type="compositionally biased region" description="Basic and acidic residues" evidence="9">
    <location>
        <begin position="950"/>
        <end position="959"/>
    </location>
</feature>
<feature type="compositionally biased region" description="Basic and acidic residues" evidence="9">
    <location>
        <begin position="501"/>
        <end position="575"/>
    </location>
</feature>
<evidence type="ECO:0000256" key="6">
    <source>
        <dbReference type="ARBA" id="ARBA00023016"/>
    </source>
</evidence>
<feature type="compositionally biased region" description="Acidic residues" evidence="9">
    <location>
        <begin position="433"/>
        <end position="463"/>
    </location>
</feature>
<comment type="subcellular location">
    <subcellularLocation>
        <location evidence="2 8">Cytoplasm</location>
    </subcellularLocation>
</comment>
<dbReference type="AlphaFoldDB" id="A0A423WNE9"/>
<name>A0A423WNE9_CYTCH</name>
<keyword evidence="5 8" id="KW-0963">Cytoplasm</keyword>
<feature type="compositionally biased region" description="Polar residues" evidence="9">
    <location>
        <begin position="810"/>
        <end position="819"/>
    </location>
</feature>
<keyword evidence="11" id="KW-1185">Reference proteome</keyword>
<evidence type="ECO:0000256" key="5">
    <source>
        <dbReference type="ARBA" id="ARBA00022490"/>
    </source>
</evidence>
<keyword evidence="6 8" id="KW-0346">Stress response</keyword>